<dbReference type="STRING" id="756272.Plabr_2684"/>
<name>F0SRW8_RUBBR</name>
<organism evidence="1 2">
    <name type="scientific">Rubinisphaera brasiliensis (strain ATCC 49424 / DSM 5305 / JCM 21570 / IAM 15109 / NBRC 103401 / IFAM 1448)</name>
    <name type="common">Planctomyces brasiliensis</name>
    <dbReference type="NCBI Taxonomy" id="756272"/>
    <lineage>
        <taxon>Bacteria</taxon>
        <taxon>Pseudomonadati</taxon>
        <taxon>Planctomycetota</taxon>
        <taxon>Planctomycetia</taxon>
        <taxon>Planctomycetales</taxon>
        <taxon>Planctomycetaceae</taxon>
        <taxon>Rubinisphaera</taxon>
    </lineage>
</organism>
<dbReference type="AlphaFoldDB" id="F0SRW8"/>
<proteinExistence type="predicted"/>
<gene>
    <name evidence="1" type="ordered locus">Plabr_2684</name>
</gene>
<dbReference type="Gene3D" id="3.20.20.150">
    <property type="entry name" value="Divalent-metal-dependent TIM barrel enzymes"/>
    <property type="match status" value="1"/>
</dbReference>
<dbReference type="NCBIfam" id="NF035939">
    <property type="entry name" value="TIM_EboE"/>
    <property type="match status" value="1"/>
</dbReference>
<protein>
    <recommendedName>
        <fullName evidence="3">Xylose isomerase domain-containing protein TIM barrel</fullName>
    </recommendedName>
</protein>
<evidence type="ECO:0008006" key="3">
    <source>
        <dbReference type="Google" id="ProtNLM"/>
    </source>
</evidence>
<accession>F0SRW8</accession>
<dbReference type="InterPro" id="IPR036237">
    <property type="entry name" value="Xyl_isomerase-like_sf"/>
</dbReference>
<dbReference type="KEGG" id="pbs:Plabr_2684"/>
<evidence type="ECO:0000313" key="1">
    <source>
        <dbReference type="EMBL" id="ADY60284.1"/>
    </source>
</evidence>
<reference evidence="2" key="1">
    <citation type="submission" date="2011-02" db="EMBL/GenBank/DDBJ databases">
        <title>The complete genome of Planctomyces brasiliensis DSM 5305.</title>
        <authorList>
            <person name="Lucas S."/>
            <person name="Copeland A."/>
            <person name="Lapidus A."/>
            <person name="Bruce D."/>
            <person name="Goodwin L."/>
            <person name="Pitluck S."/>
            <person name="Kyrpides N."/>
            <person name="Mavromatis K."/>
            <person name="Pagani I."/>
            <person name="Ivanova N."/>
            <person name="Ovchinnikova G."/>
            <person name="Lu M."/>
            <person name="Detter J.C."/>
            <person name="Han C."/>
            <person name="Land M."/>
            <person name="Hauser L."/>
            <person name="Markowitz V."/>
            <person name="Cheng J.-F."/>
            <person name="Hugenholtz P."/>
            <person name="Woyke T."/>
            <person name="Wu D."/>
            <person name="Tindall B."/>
            <person name="Pomrenke H.G."/>
            <person name="Brambilla E."/>
            <person name="Klenk H.-P."/>
            <person name="Eisen J.A."/>
        </authorList>
    </citation>
    <scope>NUCLEOTIDE SEQUENCE [LARGE SCALE GENOMIC DNA]</scope>
    <source>
        <strain evidence="2">ATCC 49424 / DSM 5305 / JCM 21570 / NBRC 103401 / IFAM 1448</strain>
    </source>
</reference>
<dbReference type="HOGENOM" id="CLU_041665_0_0_0"/>
<dbReference type="Proteomes" id="UP000006860">
    <property type="component" value="Chromosome"/>
</dbReference>
<dbReference type="RefSeq" id="WP_013629008.1">
    <property type="nucleotide sequence ID" value="NC_015174.1"/>
</dbReference>
<keyword evidence="2" id="KW-1185">Reference proteome</keyword>
<sequence>MSFSSLPLSYCCNVHPSTSVTEVLETIEHKSSYVQKLTGRGIAAGLWLADTVSRELEADPKLLTALKQALTQQNLICYTLNAFPYGNFHSDRVKEQVYLPDWTTSERLEYTVRCARLLAELLPDGVEGSISTVPLGFKELATADGFQQDCINNLIQLVVELDQIHDDTGRIIRVAIEPEPLCVLETTPETVRFFEQLYQAADSPEQLGLIKQHLGVCYDICHQSVEFEDVEASIESLQKADIRINKVHITCAIELKNPSQNEAGRKQLAEFAEPRYLHQTFRAAASQNQFITDLTADFAVNPPSDWLEADCWRIHFHVPVGEDALGNLGTTRPDLVKALSAVQALEYAPHLEVETYTWSVMPGETRPDACAGLARELTSTLALLDELNQ</sequence>
<dbReference type="SUPFAM" id="SSF51658">
    <property type="entry name" value="Xylose isomerase-like"/>
    <property type="match status" value="1"/>
</dbReference>
<evidence type="ECO:0000313" key="2">
    <source>
        <dbReference type="Proteomes" id="UP000006860"/>
    </source>
</evidence>
<dbReference type="OrthoDB" id="9785907at2"/>
<dbReference type="eggNOG" id="COG1082">
    <property type="taxonomic scope" value="Bacteria"/>
</dbReference>
<dbReference type="EMBL" id="CP002546">
    <property type="protein sequence ID" value="ADY60284.1"/>
    <property type="molecule type" value="Genomic_DNA"/>
</dbReference>